<organism evidence="1 2">
    <name type="scientific">Pseudoxanthomonas kaohsiungensis</name>
    <dbReference type="NCBI Taxonomy" id="283923"/>
    <lineage>
        <taxon>Bacteria</taxon>
        <taxon>Pseudomonadati</taxon>
        <taxon>Pseudomonadota</taxon>
        <taxon>Gammaproteobacteria</taxon>
        <taxon>Lysobacterales</taxon>
        <taxon>Lysobacteraceae</taxon>
        <taxon>Pseudoxanthomonas</taxon>
    </lineage>
</organism>
<sequence>MPYYEFQNGQLQERMQGQLTGLRARRDADDADRNAAAWQQHAKKLEARLQVVGRQLQLEQLATQQAQDNERAIRAVSDVHRDTVRALQAELARIDPTNGLANVEKVREACRKEIDDRLAKGGLVMDRRDPNNVRIYRK</sequence>
<evidence type="ECO:0000313" key="1">
    <source>
        <dbReference type="EMBL" id="MFD1043097.1"/>
    </source>
</evidence>
<proteinExistence type="predicted"/>
<dbReference type="RefSeq" id="WP_162377171.1">
    <property type="nucleotide sequence ID" value="NZ_JBHTKN010000008.1"/>
</dbReference>
<evidence type="ECO:0000313" key="2">
    <source>
        <dbReference type="Proteomes" id="UP001597033"/>
    </source>
</evidence>
<dbReference type="EMBL" id="JBHTKN010000008">
    <property type="protein sequence ID" value="MFD1043097.1"/>
    <property type="molecule type" value="Genomic_DNA"/>
</dbReference>
<comment type="caution">
    <text evidence="1">The sequence shown here is derived from an EMBL/GenBank/DDBJ whole genome shotgun (WGS) entry which is preliminary data.</text>
</comment>
<protein>
    <submittedName>
        <fullName evidence="1">Uncharacterized protein</fullName>
    </submittedName>
</protein>
<reference evidence="2" key="1">
    <citation type="journal article" date="2019" name="Int. J. Syst. Evol. Microbiol.">
        <title>The Global Catalogue of Microorganisms (GCM) 10K type strain sequencing project: providing services to taxonomists for standard genome sequencing and annotation.</title>
        <authorList>
            <consortium name="The Broad Institute Genomics Platform"/>
            <consortium name="The Broad Institute Genome Sequencing Center for Infectious Disease"/>
            <person name="Wu L."/>
            <person name="Ma J."/>
        </authorList>
    </citation>
    <scope>NUCLEOTIDE SEQUENCE [LARGE SCALE GENOMIC DNA]</scope>
    <source>
        <strain evidence="2">CCUG 55854</strain>
    </source>
</reference>
<accession>A0ABW3LX99</accession>
<keyword evidence="2" id="KW-1185">Reference proteome</keyword>
<gene>
    <name evidence="1" type="ORF">ACFQ2N_12160</name>
</gene>
<dbReference type="Proteomes" id="UP001597033">
    <property type="component" value="Unassembled WGS sequence"/>
</dbReference>
<name>A0ABW3LX99_9GAMM</name>